<dbReference type="RefSeq" id="WP_110667761.1">
    <property type="nucleotide sequence ID" value="NZ_PYBW01000030.1"/>
</dbReference>
<dbReference type="Proteomes" id="UP000248039">
    <property type="component" value="Unassembled WGS sequence"/>
</dbReference>
<evidence type="ECO:0000313" key="3">
    <source>
        <dbReference type="Proteomes" id="UP000248039"/>
    </source>
</evidence>
<proteinExistence type="predicted"/>
<evidence type="ECO:0000313" key="2">
    <source>
        <dbReference type="EMBL" id="PYC82586.1"/>
    </source>
</evidence>
<dbReference type="InterPro" id="IPR051678">
    <property type="entry name" value="AGP_Transferase"/>
</dbReference>
<accession>A0A2V4P035</accession>
<dbReference type="SUPFAM" id="SSF56112">
    <property type="entry name" value="Protein kinase-like (PK-like)"/>
    <property type="match status" value="1"/>
</dbReference>
<dbReference type="InterPro" id="IPR011009">
    <property type="entry name" value="Kinase-like_dom_sf"/>
</dbReference>
<name>A0A2V4P035_9ACTN</name>
<protein>
    <recommendedName>
        <fullName evidence="1">Aminoglycoside phosphotransferase domain-containing protein</fullName>
    </recommendedName>
</protein>
<evidence type="ECO:0000259" key="1">
    <source>
        <dbReference type="Pfam" id="PF01636"/>
    </source>
</evidence>
<feature type="domain" description="Aminoglycoside phosphotransferase" evidence="1">
    <location>
        <begin position="30"/>
        <end position="263"/>
    </location>
</feature>
<organism evidence="2 3">
    <name type="scientific">Streptomyces tateyamensis</name>
    <dbReference type="NCBI Taxonomy" id="565073"/>
    <lineage>
        <taxon>Bacteria</taxon>
        <taxon>Bacillati</taxon>
        <taxon>Actinomycetota</taxon>
        <taxon>Actinomycetes</taxon>
        <taxon>Kitasatosporales</taxon>
        <taxon>Streptomycetaceae</taxon>
        <taxon>Streptomyces</taxon>
    </lineage>
</organism>
<dbReference type="AlphaFoldDB" id="A0A2V4P035"/>
<gene>
    <name evidence="2" type="ORF">C7C46_09485</name>
</gene>
<reference evidence="2 3" key="1">
    <citation type="submission" date="2018-03" db="EMBL/GenBank/DDBJ databases">
        <title>Bioinformatic expansion and discovery of thiopeptide antibiotics.</title>
        <authorList>
            <person name="Schwalen C.J."/>
            <person name="Hudson G.A."/>
            <person name="Mitchell D.A."/>
        </authorList>
    </citation>
    <scope>NUCLEOTIDE SEQUENCE [LARGE SCALE GENOMIC DNA]</scope>
    <source>
        <strain evidence="2 3">ATCC 21389</strain>
    </source>
</reference>
<dbReference type="Pfam" id="PF01636">
    <property type="entry name" value="APH"/>
    <property type="match status" value="1"/>
</dbReference>
<comment type="caution">
    <text evidence="2">The sequence shown here is derived from an EMBL/GenBank/DDBJ whole genome shotgun (WGS) entry which is preliminary data.</text>
</comment>
<dbReference type="EMBL" id="PYBW01000030">
    <property type="protein sequence ID" value="PYC82586.1"/>
    <property type="molecule type" value="Genomic_DNA"/>
</dbReference>
<dbReference type="InterPro" id="IPR002575">
    <property type="entry name" value="Aminoglycoside_PTrfase"/>
</dbReference>
<dbReference type="OrthoDB" id="4020008at2"/>
<dbReference type="PANTHER" id="PTHR21310">
    <property type="entry name" value="AMINOGLYCOSIDE PHOSPHOTRANSFERASE-RELATED-RELATED"/>
    <property type="match status" value="1"/>
</dbReference>
<keyword evidence="3" id="KW-1185">Reference proteome</keyword>
<dbReference type="PANTHER" id="PTHR21310:SF15">
    <property type="entry name" value="AMINOGLYCOSIDE PHOSPHOTRANSFERASE DOMAIN-CONTAINING PROTEIN"/>
    <property type="match status" value="1"/>
</dbReference>
<dbReference type="Gene3D" id="3.90.1200.10">
    <property type="match status" value="1"/>
</dbReference>
<sequence>MITRRDASSITADAEHQLLVAHGLTPADLIAAGTEARVYALGHDQVLKVYADPDQRQALETIADLYRRFARNTVPFALPEIQNIEQHGPLLAVTETRLPGTPMGDALDLTDPATEHAYLTAVRDFTGLRLTTPLDRRMLLDPDPAHQGEDWHAFLRRLLAQKLPKVLTHLRLDVPAVDHITDRLTARLARPYNGPEGVIHGDLYPDNILVADGKVSGIIDFGTFTLLGDPLYDLAGACAYYRMYDEDRVDVRNRLLAAAAEDLPADRRDDLADYLHTIALLSCDLYPEQDKDIRDTGHYQWAADVLNTPISWRD</sequence>